<dbReference type="AlphaFoldDB" id="G0LJL5"/>
<feature type="region of interest" description="Disordered" evidence="1">
    <location>
        <begin position="27"/>
        <end position="46"/>
    </location>
</feature>
<dbReference type="GeneID" id="12447962"/>
<dbReference type="InterPro" id="IPR003776">
    <property type="entry name" value="YcaO-like_dom"/>
</dbReference>
<dbReference type="Proteomes" id="UP000007954">
    <property type="component" value="Chromosome"/>
</dbReference>
<evidence type="ECO:0000313" key="3">
    <source>
        <dbReference type="EMBL" id="CCC40949.1"/>
    </source>
</evidence>
<feature type="compositionally biased region" description="Polar residues" evidence="1">
    <location>
        <begin position="27"/>
        <end position="42"/>
    </location>
</feature>
<reference evidence="3 4" key="1">
    <citation type="journal article" date="2011" name="PLoS ONE">
        <title>Haloquadratum walsbyi: limited diversity in a global pond.</title>
        <authorList>
            <person name="Dyall-Smith M."/>
            <person name="Pfeiffer F."/>
            <person name="Klee K."/>
            <person name="Palm P."/>
            <person name="Gross K."/>
            <person name="Schuster S.C."/>
            <person name="Rampp M."/>
            <person name="Oesterhelt D."/>
        </authorList>
    </citation>
    <scope>NUCLEOTIDE SEQUENCE [LARGE SCALE GENOMIC DNA]</scope>
    <source>
        <strain evidence="4">DSM 16854 / JCM 12705 / C23</strain>
    </source>
</reference>
<dbReference type="OrthoDB" id="7433at2157"/>
<feature type="domain" description="YcaO" evidence="2">
    <location>
        <begin position="258"/>
        <end position="597"/>
    </location>
</feature>
<accession>G0LJL5</accession>
<dbReference type="HOGENOM" id="CLU_020793_2_1_2"/>
<evidence type="ECO:0000256" key="1">
    <source>
        <dbReference type="SAM" id="MobiDB-lite"/>
    </source>
</evidence>
<dbReference type="InterPro" id="IPR027624">
    <property type="entry name" value="TOMM_cyclo_SagD"/>
</dbReference>
<dbReference type="NCBIfam" id="TIGR03604">
    <property type="entry name" value="TOMM_cyclo_SagD"/>
    <property type="match status" value="1"/>
</dbReference>
<organism evidence="3 4">
    <name type="scientific">Haloquadratum walsbyi (strain DSM 16854 / JCM 12705 / C23)</name>
    <dbReference type="NCBI Taxonomy" id="768065"/>
    <lineage>
        <taxon>Archaea</taxon>
        <taxon>Methanobacteriati</taxon>
        <taxon>Methanobacteriota</taxon>
        <taxon>Stenosarchaea group</taxon>
        <taxon>Halobacteria</taxon>
        <taxon>Halobacteriales</taxon>
        <taxon>Haloferacaceae</taxon>
        <taxon>Haloquadratum</taxon>
    </lineage>
</organism>
<dbReference type="Gene3D" id="3.30.1330.230">
    <property type="match status" value="1"/>
</dbReference>
<dbReference type="EMBL" id="FR746099">
    <property type="protein sequence ID" value="CCC40949.1"/>
    <property type="molecule type" value="Genomic_DNA"/>
</dbReference>
<evidence type="ECO:0000313" key="4">
    <source>
        <dbReference type="Proteomes" id="UP000007954"/>
    </source>
</evidence>
<sequence>MSYALAITGPGPSAAIDAAKQVMTSTNTGLDSDPCYSSSKSEPTFIHTESPADADATVVVTTVEQTGEDGTTVIPGALSADSAMVFIEFGGMGGCPIDDIDAAITTLPAKGPTFETLQTRVMTTTSPGDAGFADRTTITAGVLAGQRAVGMCTASAVDISGTVLEISGTKIGPERDLIGTPDMYGHDGDMSERFTPEQTARDVNLDTSLSHAERAVDDRLGIITQVGERESFPAPYYIAQIASTESFSDTRAVEFAAGVDADWNIAYMKALGEALERYCAGVYRTEKFIKASEDTQSAAVSPRRFVQPERTPTYDPSNPIPWVPGINLATDEHVALPATFVYHPPPQERYRPAITTGLGLGNGGIEALCAGISEVIERDAAMLAWYSTFEPVKLTVDDESYRTLCQRARGVGLTVQTFLLTQDIDVPVIATAVYRDDGEWPQFAIGSDAGLDPVATAQGSLAEALQNWMELRAMGKDGVTDTDGAIDEYATFPGRVQKFIMTETTVAAKDIAPSPIPTGADALDSLIKHVTEADLDVYATRITTPDVSTLGFEAVRVLIPGAQPLFQQHSFFGERAKRVPREFGFDAKLDRPFHPFP</sequence>
<name>G0LJL5_HALWC</name>
<evidence type="ECO:0000259" key="2">
    <source>
        <dbReference type="PROSITE" id="PS51664"/>
    </source>
</evidence>
<gene>
    <name evidence="3" type="ordered locus">Hqrw_3165</name>
</gene>
<dbReference type="KEGG" id="hwc:Hqrw_3165"/>
<dbReference type="RefSeq" id="WP_014556444.1">
    <property type="nucleotide sequence ID" value="NC_017459.1"/>
</dbReference>
<dbReference type="PANTHER" id="PTHR37809:SF1">
    <property type="entry name" value="RIBOSOMAL PROTEIN S12 METHYLTHIOTRANSFERASE ACCESSORY FACTOR YCAO"/>
    <property type="match status" value="1"/>
</dbReference>
<protein>
    <submittedName>
        <fullName evidence="3">DUF181 family protein</fullName>
    </submittedName>
</protein>
<dbReference type="Pfam" id="PF02624">
    <property type="entry name" value="YcaO"/>
    <property type="match status" value="1"/>
</dbReference>
<proteinExistence type="predicted"/>
<dbReference type="PROSITE" id="PS51664">
    <property type="entry name" value="YCAO"/>
    <property type="match status" value="1"/>
</dbReference>
<dbReference type="PANTHER" id="PTHR37809">
    <property type="entry name" value="RIBOSOMAL PROTEIN S12 METHYLTHIOTRANSFERASE ACCESSORY FACTOR YCAO"/>
    <property type="match status" value="1"/>
</dbReference>